<dbReference type="RefSeq" id="WP_037508995.1">
    <property type="nucleotide sequence ID" value="NZ_DAIQKB010000011.1"/>
</dbReference>
<dbReference type="Proteomes" id="UP000280708">
    <property type="component" value="Chromosome"/>
</dbReference>
<proteinExistence type="predicted"/>
<reference evidence="1 2" key="1">
    <citation type="submission" date="2018-10" db="EMBL/GenBank/DDBJ databases">
        <title>Characterization and genome analysis of a novel bacterium Sphingobium yanoikuyae SJTF8 capable of degrading PAHs.</title>
        <authorList>
            <person name="Yin C."/>
            <person name="Xiong W."/>
            <person name="Liang R."/>
        </authorList>
    </citation>
    <scope>NUCLEOTIDE SEQUENCE [LARGE SCALE GENOMIC DNA]</scope>
    <source>
        <strain evidence="1 2">SJTF8</strain>
    </source>
</reference>
<dbReference type="AlphaFoldDB" id="A0A085K5G6"/>
<dbReference type="GO" id="GO:0005886">
    <property type="term" value="C:plasma membrane"/>
    <property type="evidence" value="ECO:0007669"/>
    <property type="project" value="TreeGrafter"/>
</dbReference>
<evidence type="ECO:0000313" key="1">
    <source>
        <dbReference type="EMBL" id="AYO79259.1"/>
    </source>
</evidence>
<dbReference type="PANTHER" id="PTHR32309:SF13">
    <property type="entry name" value="FERRIC ENTEROBACTIN TRANSPORT PROTEIN FEPE"/>
    <property type="match status" value="1"/>
</dbReference>
<organism evidence="1 2">
    <name type="scientific">Sphingobium yanoikuyae</name>
    <name type="common">Sphingomonas yanoikuyae</name>
    <dbReference type="NCBI Taxonomy" id="13690"/>
    <lineage>
        <taxon>Bacteria</taxon>
        <taxon>Pseudomonadati</taxon>
        <taxon>Pseudomonadota</taxon>
        <taxon>Alphaproteobacteria</taxon>
        <taxon>Sphingomonadales</taxon>
        <taxon>Sphingomonadaceae</taxon>
        <taxon>Sphingobium</taxon>
    </lineage>
</organism>
<protein>
    <submittedName>
        <fullName evidence="1">Uncharacterized protein</fullName>
    </submittedName>
</protein>
<dbReference type="GO" id="GO:0004713">
    <property type="term" value="F:protein tyrosine kinase activity"/>
    <property type="evidence" value="ECO:0007669"/>
    <property type="project" value="TreeGrafter"/>
</dbReference>
<dbReference type="InterPro" id="IPR050445">
    <property type="entry name" value="Bact_polysacc_biosynth/exp"/>
</dbReference>
<dbReference type="PANTHER" id="PTHR32309">
    <property type="entry name" value="TYROSINE-PROTEIN KINASE"/>
    <property type="match status" value="1"/>
</dbReference>
<gene>
    <name evidence="1" type="ORF">EBF16_21690</name>
</gene>
<accession>A0A085K5G6</accession>
<dbReference type="EMBL" id="CP033230">
    <property type="protein sequence ID" value="AYO79259.1"/>
    <property type="molecule type" value="Genomic_DNA"/>
</dbReference>
<sequence length="369" mass="41091">MLDKIANRLKNIDRLFIVIVVIPTIISVIYFGLLASNVYVSEAKFVVRSPEKSTPTGLGMLLKGAGFSNAGDEIHAAQDFLVSRDALTQLNRKDAFKTAFTRPQISTFDRFDPIGSDDSFESLFKYYKSRIRVDYETASSITTLTVRAYTPQDAQKINEQLLRMAEAMVNRLSARGREDLIQFAAAEVEGAKAKARDAALALSAFRNANGLVDPEKQAAIQLQMISKLQDELIGAKTQIQELREYAPQSSQLPVLATRVHSLEREIDLQSGRIAGDRKSLAASAAQYQRVAMESQFADRQLASAMSSLQEAENEARRKQAYVERIVEPNRPDAALEPKRLRGIGTTFLMCFIIWGVLVMLMAGIREHRA</sequence>
<evidence type="ECO:0000313" key="2">
    <source>
        <dbReference type="Proteomes" id="UP000280708"/>
    </source>
</evidence>
<name>A0A085K5G6_SPHYA</name>